<dbReference type="AlphaFoldDB" id="A0AA87ZJ48"/>
<protein>
    <submittedName>
        <fullName evidence="1">Uncharacterized protein</fullName>
    </submittedName>
</protein>
<dbReference type="Proteomes" id="UP001187192">
    <property type="component" value="Unassembled WGS sequence"/>
</dbReference>
<evidence type="ECO:0000313" key="1">
    <source>
        <dbReference type="EMBL" id="GMN33905.1"/>
    </source>
</evidence>
<proteinExistence type="predicted"/>
<sequence length="175" mass="18931">MLKLTWTVPCSSISHLSGQRRGVPASHVATTISQKGLSTANQLGLILSLRNRSNSKMDKFVCNSVQPGAPGGVPWNSWQGLIFGVVVTLILPFCGSKWGPFLTIKNQVDKVADTVEAVAEVVEQVAEKVEEIADEIGDHLPVGKLKGTFDLIENIAKETAKDAHIVDEFIEKVLN</sequence>
<accession>A0AA87ZJ48</accession>
<gene>
    <name evidence="1" type="ORF">TIFTF001_004414</name>
</gene>
<comment type="caution">
    <text evidence="1">The sequence shown here is derived from an EMBL/GenBank/DDBJ whole genome shotgun (WGS) entry which is preliminary data.</text>
</comment>
<dbReference type="PANTHER" id="PTHR33735:SF14">
    <property type="entry name" value="PHAGE CAPSID SCAFFOLDING PROTEIN (GPO) SERINE PEPTIDASE"/>
    <property type="match status" value="1"/>
</dbReference>
<name>A0AA87ZJ48_FICCA</name>
<evidence type="ECO:0000313" key="2">
    <source>
        <dbReference type="Proteomes" id="UP001187192"/>
    </source>
</evidence>
<dbReference type="EMBL" id="BTGU01000004">
    <property type="protein sequence ID" value="GMN33905.1"/>
    <property type="molecule type" value="Genomic_DNA"/>
</dbReference>
<keyword evidence="2" id="KW-1185">Reference proteome</keyword>
<dbReference type="PANTHER" id="PTHR33735">
    <property type="entry name" value="EXPRESSED PROTEIN"/>
    <property type="match status" value="1"/>
</dbReference>
<reference evidence="1" key="1">
    <citation type="submission" date="2023-07" db="EMBL/GenBank/DDBJ databases">
        <title>draft genome sequence of fig (Ficus carica).</title>
        <authorList>
            <person name="Takahashi T."/>
            <person name="Nishimura K."/>
        </authorList>
    </citation>
    <scope>NUCLEOTIDE SEQUENCE</scope>
</reference>
<organism evidence="1 2">
    <name type="scientific">Ficus carica</name>
    <name type="common">Common fig</name>
    <dbReference type="NCBI Taxonomy" id="3494"/>
    <lineage>
        <taxon>Eukaryota</taxon>
        <taxon>Viridiplantae</taxon>
        <taxon>Streptophyta</taxon>
        <taxon>Embryophyta</taxon>
        <taxon>Tracheophyta</taxon>
        <taxon>Spermatophyta</taxon>
        <taxon>Magnoliopsida</taxon>
        <taxon>eudicotyledons</taxon>
        <taxon>Gunneridae</taxon>
        <taxon>Pentapetalae</taxon>
        <taxon>rosids</taxon>
        <taxon>fabids</taxon>
        <taxon>Rosales</taxon>
        <taxon>Moraceae</taxon>
        <taxon>Ficeae</taxon>
        <taxon>Ficus</taxon>
    </lineage>
</organism>